<organism evidence="2 3">
    <name type="scientific">Pseudomonas phage SoKa</name>
    <dbReference type="NCBI Taxonomy" id="2930393"/>
    <lineage>
        <taxon>Viruses</taxon>
        <taxon>Duplodnaviria</taxon>
        <taxon>Heunggongvirae</taxon>
        <taxon>Uroviricota</taxon>
        <taxon>Caudoviricetes</taxon>
        <taxon>Autographivirales</taxon>
        <taxon>Autonotataviridae</taxon>
        <taxon>Bifseptvirus</taxon>
        <taxon>Bifseptvirus SoKa</taxon>
    </lineage>
</organism>
<accession>A0AAE9GS12</accession>
<proteinExistence type="predicted"/>
<reference evidence="2 3" key="1">
    <citation type="submission" date="2022-03" db="EMBL/GenBank/DDBJ databases">
        <authorList>
            <person name="Oueslati M."/>
            <person name="Holtappels D."/>
            <person name="Wagemans J."/>
        </authorList>
    </citation>
    <scope>NUCLEOTIDE SEQUENCE [LARGE SCALE GENOMIC DNA]</scope>
</reference>
<dbReference type="Gene3D" id="6.20.70.20">
    <property type="match status" value="1"/>
</dbReference>
<gene>
    <name evidence="2" type="ORF">SoKa_gp34</name>
</gene>
<protein>
    <submittedName>
        <fullName evidence="2">Tail fiber protein</fullName>
    </submittedName>
</protein>
<keyword evidence="3" id="KW-1185">Reference proteome</keyword>
<keyword evidence="1" id="KW-0175">Coiled coil</keyword>
<dbReference type="Proteomes" id="UP000831170">
    <property type="component" value="Segment"/>
</dbReference>
<evidence type="ECO:0000313" key="3">
    <source>
        <dbReference type="Proteomes" id="UP000831170"/>
    </source>
</evidence>
<evidence type="ECO:0000313" key="2">
    <source>
        <dbReference type="EMBL" id="UOL50882.1"/>
    </source>
</evidence>
<feature type="coiled-coil region" evidence="1">
    <location>
        <begin position="184"/>
        <end position="225"/>
    </location>
</feature>
<evidence type="ECO:0000256" key="1">
    <source>
        <dbReference type="SAM" id="Coils"/>
    </source>
</evidence>
<name>A0AAE9GS12_9CAUD</name>
<sequence length="690" mass="71053">MADYLSINEFPGDGTIMQIEVQFAGNNPDVGSGAVPYFKPEDVKAQFFTPATDTTPQIVEDKPLGYVGPNTFITLEPVPTGKILRVYRETEDRFSLVNFVALQNVTERDLDALARQTVFLVEEAKDAAQFAIDTAREAIKYATASTSVAREALETAGRAEAKANAAVNTSNDASNVAGQALTLATQAKNEAAAAEQHASNVETLASQAQTAAAAAETKATRAETKADQAVGTANAIDGKATQAINTANQATATANATRAETKADQAVGTANAIDGKATQAINTANQATATANSAKSTAEAIDGKAQTAINTANVATETANQAKSTADAIDGKATTALANAETAIGTANQAVITAADAKDAAEQANANVSGKVNRTGDTMTGRLVSNVGFQSSGTPAGKTGPYFELHWPGTSASMWYLRSDGATVLAQTGGSGQSAADNVSVGNATGDMSVRGKITASGALVASAGLYANQWNPATGGQLTANGQIVCNGGIIDIAGALRSRAPANANAHFFFENSNGTERVLMYADVTHNLHIRTSGGADVAIFRNGDKGVGITGPMSAASITVGGRVQGNDVLATGNVYAGSGNAYLATDGNVYGGVWGGWLSNWINNNFISLGSFRARSAEYFSANQIGSYCFLQNVSGTNIGQNGLLDAGNLRLSSHNNVQPVSPEGTWRCLGWCNNGGVSVWIRVY</sequence>
<dbReference type="EMBL" id="OM962999">
    <property type="protein sequence ID" value="UOL50882.1"/>
    <property type="molecule type" value="Genomic_DNA"/>
</dbReference>